<gene>
    <name evidence="3" type="ORF">Cco03nite_10700</name>
</gene>
<evidence type="ECO:0000256" key="2">
    <source>
        <dbReference type="SAM" id="Phobius"/>
    </source>
</evidence>
<comment type="caution">
    <text evidence="3">The sequence shown here is derived from an EMBL/GenBank/DDBJ whole genome shotgun (WGS) entry which is preliminary data.</text>
</comment>
<feature type="region of interest" description="Disordered" evidence="1">
    <location>
        <begin position="201"/>
        <end position="224"/>
    </location>
</feature>
<proteinExistence type="predicted"/>
<dbReference type="EMBL" id="BONI01000006">
    <property type="protein sequence ID" value="GIG04370.1"/>
    <property type="molecule type" value="Genomic_DNA"/>
</dbReference>
<keyword evidence="2" id="KW-0812">Transmembrane</keyword>
<name>A0A8J3KNJ6_9ACTN</name>
<keyword evidence="2" id="KW-1133">Transmembrane helix</keyword>
<dbReference type="Proteomes" id="UP000630887">
    <property type="component" value="Unassembled WGS sequence"/>
</dbReference>
<evidence type="ECO:0000313" key="3">
    <source>
        <dbReference type="EMBL" id="GIG04370.1"/>
    </source>
</evidence>
<feature type="transmembrane region" description="Helical" evidence="2">
    <location>
        <begin position="16"/>
        <end position="42"/>
    </location>
</feature>
<keyword evidence="2" id="KW-0472">Membrane</keyword>
<sequence length="224" mass="23488">MVDYTNTPPRKPAVPVWAWVAGGVAVLLCCCLGVAGALFYYLRDGAETPGGTTAVAPTGTWQQQLAGIDGVRNYLAEGSLSQDHAPGAVVYPQQPPVGGQHNGTWQNCSGAVYDAPIASERAVHSLEHGAVWITYRPDLGDGDVRALAAKVSGREYLMLSPFPGQDKPISLQAWGYQLKVDSADDPRIDFFVNAARRNAGPEVGAPCSGGTRETGELPPAGTAA</sequence>
<accession>A0A8J3KNJ6</accession>
<keyword evidence="4" id="KW-1185">Reference proteome</keyword>
<organism evidence="3 4">
    <name type="scientific">Catellatospora coxensis</name>
    <dbReference type="NCBI Taxonomy" id="310354"/>
    <lineage>
        <taxon>Bacteria</taxon>
        <taxon>Bacillati</taxon>
        <taxon>Actinomycetota</taxon>
        <taxon>Actinomycetes</taxon>
        <taxon>Micromonosporales</taxon>
        <taxon>Micromonosporaceae</taxon>
        <taxon>Catellatospora</taxon>
    </lineage>
</organism>
<reference evidence="3 4" key="1">
    <citation type="submission" date="2021-01" db="EMBL/GenBank/DDBJ databases">
        <title>Whole genome shotgun sequence of Catellatospora coxensis NBRC 107359.</title>
        <authorList>
            <person name="Komaki H."/>
            <person name="Tamura T."/>
        </authorList>
    </citation>
    <scope>NUCLEOTIDE SEQUENCE [LARGE SCALE GENOMIC DNA]</scope>
    <source>
        <strain evidence="3 4">NBRC 107359</strain>
    </source>
</reference>
<dbReference type="Pfam" id="PF11303">
    <property type="entry name" value="DUF3105"/>
    <property type="match status" value="1"/>
</dbReference>
<dbReference type="InterPro" id="IPR021454">
    <property type="entry name" value="DUF3105"/>
</dbReference>
<evidence type="ECO:0000313" key="4">
    <source>
        <dbReference type="Proteomes" id="UP000630887"/>
    </source>
</evidence>
<evidence type="ECO:0008006" key="5">
    <source>
        <dbReference type="Google" id="ProtNLM"/>
    </source>
</evidence>
<dbReference type="RefSeq" id="WP_203689033.1">
    <property type="nucleotide sequence ID" value="NZ_BAAALC010000004.1"/>
</dbReference>
<evidence type="ECO:0000256" key="1">
    <source>
        <dbReference type="SAM" id="MobiDB-lite"/>
    </source>
</evidence>
<dbReference type="AlphaFoldDB" id="A0A8J3KNJ6"/>
<protein>
    <recommendedName>
        <fullName evidence="5">DUF3105 domain-containing protein</fullName>
    </recommendedName>
</protein>